<evidence type="ECO:0000313" key="7">
    <source>
        <dbReference type="Proteomes" id="UP000325315"/>
    </source>
</evidence>
<dbReference type="Gene3D" id="2.170.150.80">
    <property type="entry name" value="NAC domain"/>
    <property type="match status" value="1"/>
</dbReference>
<feature type="domain" description="NAC" evidence="5">
    <location>
        <begin position="27"/>
        <end position="185"/>
    </location>
</feature>
<protein>
    <submittedName>
        <fullName evidence="6">NAC domain protein NAC77</fullName>
    </submittedName>
</protein>
<evidence type="ECO:0000256" key="1">
    <source>
        <dbReference type="ARBA" id="ARBA00023015"/>
    </source>
</evidence>
<evidence type="ECO:0000256" key="4">
    <source>
        <dbReference type="ARBA" id="ARBA00023242"/>
    </source>
</evidence>
<dbReference type="PANTHER" id="PTHR31719:SF43">
    <property type="entry name" value="NAC TRANSCRIPTION FACTOR 56"/>
    <property type="match status" value="1"/>
</dbReference>
<dbReference type="InterPro" id="IPR036093">
    <property type="entry name" value="NAC_dom_sf"/>
</dbReference>
<keyword evidence="2" id="KW-0238">DNA-binding</keyword>
<dbReference type="InterPro" id="IPR003441">
    <property type="entry name" value="NAC-dom"/>
</dbReference>
<dbReference type="SUPFAM" id="SSF101941">
    <property type="entry name" value="NAC domain"/>
    <property type="match status" value="1"/>
</dbReference>
<evidence type="ECO:0000259" key="5">
    <source>
        <dbReference type="PROSITE" id="PS51005"/>
    </source>
</evidence>
<dbReference type="Proteomes" id="UP000325315">
    <property type="component" value="Unassembled WGS sequence"/>
</dbReference>
<keyword evidence="3" id="KW-0804">Transcription</keyword>
<dbReference type="AlphaFoldDB" id="A0A5B6WJL3"/>
<evidence type="ECO:0000256" key="2">
    <source>
        <dbReference type="ARBA" id="ARBA00023125"/>
    </source>
</evidence>
<dbReference type="Pfam" id="PF02365">
    <property type="entry name" value="NAM"/>
    <property type="match status" value="1"/>
</dbReference>
<proteinExistence type="predicted"/>
<organism evidence="6 7">
    <name type="scientific">Gossypium australe</name>
    <dbReference type="NCBI Taxonomy" id="47621"/>
    <lineage>
        <taxon>Eukaryota</taxon>
        <taxon>Viridiplantae</taxon>
        <taxon>Streptophyta</taxon>
        <taxon>Embryophyta</taxon>
        <taxon>Tracheophyta</taxon>
        <taxon>Spermatophyta</taxon>
        <taxon>Magnoliopsida</taxon>
        <taxon>eudicotyledons</taxon>
        <taxon>Gunneridae</taxon>
        <taxon>Pentapetalae</taxon>
        <taxon>rosids</taxon>
        <taxon>malvids</taxon>
        <taxon>Malvales</taxon>
        <taxon>Malvaceae</taxon>
        <taxon>Malvoideae</taxon>
        <taxon>Gossypium</taxon>
    </lineage>
</organism>
<dbReference type="GO" id="GO:0003677">
    <property type="term" value="F:DNA binding"/>
    <property type="evidence" value="ECO:0007669"/>
    <property type="project" value="UniProtKB-KW"/>
</dbReference>
<comment type="caution">
    <text evidence="6">The sequence shown here is derived from an EMBL/GenBank/DDBJ whole genome shotgun (WGS) entry which is preliminary data.</text>
</comment>
<dbReference type="GO" id="GO:0006355">
    <property type="term" value="P:regulation of DNA-templated transcription"/>
    <property type="evidence" value="ECO:0007669"/>
    <property type="project" value="InterPro"/>
</dbReference>
<gene>
    <name evidence="6" type="ORF">EPI10_022209</name>
</gene>
<dbReference type="PROSITE" id="PS51005">
    <property type="entry name" value="NAC"/>
    <property type="match status" value="1"/>
</dbReference>
<evidence type="ECO:0000256" key="3">
    <source>
        <dbReference type="ARBA" id="ARBA00023163"/>
    </source>
</evidence>
<keyword evidence="4" id="KW-0539">Nucleus</keyword>
<sequence>MSNNGIFQDSMLKKQKEEEGEVYFRLLPPGYRFKPRDDELVNYYLRLKLSGLPLPPNIIREVNLYRYDPETLTARNNHISSNEVGKEWYFFTPRERKYTNGSRPARKAGNGYWKATGADKEVILNGKKIGCKKTLVFYEGKPPRGFKTNWAMHEYILSDNAPVRVRHGKEDMKLDNWVLCRLYKNRREEKQKRRITQEGNGLECQEKVEPHKMAEPVSEPNNMVAPPVYDQYEQLEVQPVNMSIGQHPNWFPELDNLLPVSNEYGDYYMFGNNPTHGGGFQVQQAPSYDDFVTNAAAAAPAPAPLCSTFHLDNQFQSMGDAGFNLPPPPLQFQPRLPAPLQFQPHLPAPPSPPLQFSGVDDTDFDFSVDEYLSDPEFDMPPP</sequence>
<dbReference type="EMBL" id="SMMG02000003">
    <property type="protein sequence ID" value="KAA3481880.1"/>
    <property type="molecule type" value="Genomic_DNA"/>
</dbReference>
<accession>A0A5B6WJL3</accession>
<evidence type="ECO:0000313" key="6">
    <source>
        <dbReference type="EMBL" id="KAA3481880.1"/>
    </source>
</evidence>
<name>A0A5B6WJL3_9ROSI</name>
<keyword evidence="7" id="KW-1185">Reference proteome</keyword>
<reference evidence="7" key="1">
    <citation type="journal article" date="2019" name="Plant Biotechnol. J.">
        <title>Genome sequencing of the Australian wild diploid species Gossypium australe highlights disease resistance and delayed gland morphogenesis.</title>
        <authorList>
            <person name="Cai Y."/>
            <person name="Cai X."/>
            <person name="Wang Q."/>
            <person name="Wang P."/>
            <person name="Zhang Y."/>
            <person name="Cai C."/>
            <person name="Xu Y."/>
            <person name="Wang K."/>
            <person name="Zhou Z."/>
            <person name="Wang C."/>
            <person name="Geng S."/>
            <person name="Li B."/>
            <person name="Dong Q."/>
            <person name="Hou Y."/>
            <person name="Wang H."/>
            <person name="Ai P."/>
            <person name="Liu Z."/>
            <person name="Yi F."/>
            <person name="Sun M."/>
            <person name="An G."/>
            <person name="Cheng J."/>
            <person name="Zhang Y."/>
            <person name="Shi Q."/>
            <person name="Xie Y."/>
            <person name="Shi X."/>
            <person name="Chang Y."/>
            <person name="Huang F."/>
            <person name="Chen Y."/>
            <person name="Hong S."/>
            <person name="Mi L."/>
            <person name="Sun Q."/>
            <person name="Zhang L."/>
            <person name="Zhou B."/>
            <person name="Peng R."/>
            <person name="Zhang X."/>
            <person name="Liu F."/>
        </authorList>
    </citation>
    <scope>NUCLEOTIDE SEQUENCE [LARGE SCALE GENOMIC DNA]</scope>
    <source>
        <strain evidence="7">cv. PA1801</strain>
    </source>
</reference>
<keyword evidence="1" id="KW-0805">Transcription regulation</keyword>
<dbReference type="PANTHER" id="PTHR31719">
    <property type="entry name" value="NAC TRANSCRIPTION FACTOR 56"/>
    <property type="match status" value="1"/>
</dbReference>
<dbReference type="OrthoDB" id="967145at2759"/>